<accession>A0A7D9LZ53</accession>
<reference evidence="1" key="1">
    <citation type="submission" date="2020-04" db="EMBL/GenBank/DDBJ databases">
        <authorList>
            <person name="Alioto T."/>
            <person name="Alioto T."/>
            <person name="Gomez Garrido J."/>
        </authorList>
    </citation>
    <scope>NUCLEOTIDE SEQUENCE</scope>
    <source>
        <strain evidence="1">A484AB</strain>
    </source>
</reference>
<dbReference type="EMBL" id="CACRXK020025580">
    <property type="protein sequence ID" value="CAB4039572.1"/>
    <property type="molecule type" value="Genomic_DNA"/>
</dbReference>
<feature type="non-terminal residue" evidence="1">
    <location>
        <position position="144"/>
    </location>
</feature>
<name>A0A7D9LZ53_PARCT</name>
<comment type="caution">
    <text evidence="1">The sequence shown here is derived from an EMBL/GenBank/DDBJ whole genome shotgun (WGS) entry which is preliminary data.</text>
</comment>
<dbReference type="Proteomes" id="UP001152795">
    <property type="component" value="Unassembled WGS sequence"/>
</dbReference>
<protein>
    <submittedName>
        <fullName evidence="1">Uncharacterized protein</fullName>
    </submittedName>
</protein>
<evidence type="ECO:0000313" key="2">
    <source>
        <dbReference type="Proteomes" id="UP001152795"/>
    </source>
</evidence>
<evidence type="ECO:0000313" key="1">
    <source>
        <dbReference type="EMBL" id="CAB4039572.1"/>
    </source>
</evidence>
<organism evidence="1 2">
    <name type="scientific">Paramuricea clavata</name>
    <name type="common">Red gorgonian</name>
    <name type="synonym">Violescent sea-whip</name>
    <dbReference type="NCBI Taxonomy" id="317549"/>
    <lineage>
        <taxon>Eukaryota</taxon>
        <taxon>Metazoa</taxon>
        <taxon>Cnidaria</taxon>
        <taxon>Anthozoa</taxon>
        <taxon>Octocorallia</taxon>
        <taxon>Malacalcyonacea</taxon>
        <taxon>Plexauridae</taxon>
        <taxon>Paramuricea</taxon>
    </lineage>
</organism>
<gene>
    <name evidence="1" type="ORF">PACLA_8A061471</name>
</gene>
<proteinExistence type="predicted"/>
<sequence length="144" mass="16513">MSHERFLYCFTLYSTGSTAASLSCRTIADNYIPQKTIKGKFNPPWITGEILNVLKKKETVRRKLRRTIKTCADSITEKYKSLRNTAKKLIKDSRENFFASMSKSLYSNPKRFWSFFKTTTKSCRIPQQVSSANGTNSLRTSSSN</sequence>
<keyword evidence="2" id="KW-1185">Reference proteome</keyword>
<dbReference type="PROSITE" id="PS51257">
    <property type="entry name" value="PROKAR_LIPOPROTEIN"/>
    <property type="match status" value="1"/>
</dbReference>
<dbReference type="AlphaFoldDB" id="A0A7D9LZ53"/>